<evidence type="ECO:0000256" key="2">
    <source>
        <dbReference type="SAM" id="MobiDB-lite"/>
    </source>
</evidence>
<accession>A0A2N9IRY3</accession>
<feature type="region of interest" description="Disordered" evidence="2">
    <location>
        <begin position="1"/>
        <end position="78"/>
    </location>
</feature>
<feature type="compositionally biased region" description="Basic and acidic residues" evidence="2">
    <location>
        <begin position="56"/>
        <end position="67"/>
    </location>
</feature>
<feature type="compositionally biased region" description="Polar residues" evidence="2">
    <location>
        <begin position="69"/>
        <end position="78"/>
    </location>
</feature>
<evidence type="ECO:0000313" key="3">
    <source>
        <dbReference type="EMBL" id="SPD27135.1"/>
    </source>
</evidence>
<feature type="compositionally biased region" description="Basic and acidic residues" evidence="2">
    <location>
        <begin position="28"/>
        <end position="38"/>
    </location>
</feature>
<dbReference type="AlphaFoldDB" id="A0A2N9IRY3"/>
<feature type="compositionally biased region" description="Basic and acidic residues" evidence="2">
    <location>
        <begin position="1"/>
        <end position="10"/>
    </location>
</feature>
<proteinExistence type="predicted"/>
<sequence length="221" mass="25905">MESDKCEEPLKGQTTIQDELPQGDQEVAEDKANNKWEGEMLEEESSHNGNGCSEDVDLKETDDRHGNPSDISSTSGNDRMQCWTYETEVRMKLQQEYRDLLARVKMEKEYEDLLEDIEGRWKKQILNWKLKLLKERWEHKQAHDALMEQLNQLEHDNNTLASKVHAYEEDSRKSVGQKNYLIEKLNATNTALAALEHDQVVVQDFADNHRKWEEEKNLLFS</sequence>
<feature type="coiled-coil region" evidence="1">
    <location>
        <begin position="136"/>
        <end position="170"/>
    </location>
</feature>
<gene>
    <name evidence="3" type="ORF">FSB_LOCUS55017</name>
</gene>
<organism evidence="3">
    <name type="scientific">Fagus sylvatica</name>
    <name type="common">Beechnut</name>
    <dbReference type="NCBI Taxonomy" id="28930"/>
    <lineage>
        <taxon>Eukaryota</taxon>
        <taxon>Viridiplantae</taxon>
        <taxon>Streptophyta</taxon>
        <taxon>Embryophyta</taxon>
        <taxon>Tracheophyta</taxon>
        <taxon>Spermatophyta</taxon>
        <taxon>Magnoliopsida</taxon>
        <taxon>eudicotyledons</taxon>
        <taxon>Gunneridae</taxon>
        <taxon>Pentapetalae</taxon>
        <taxon>rosids</taxon>
        <taxon>fabids</taxon>
        <taxon>Fagales</taxon>
        <taxon>Fagaceae</taxon>
        <taxon>Fagus</taxon>
    </lineage>
</organism>
<dbReference type="EMBL" id="OIVN01006181">
    <property type="protein sequence ID" value="SPD27135.1"/>
    <property type="molecule type" value="Genomic_DNA"/>
</dbReference>
<evidence type="ECO:0000256" key="1">
    <source>
        <dbReference type="SAM" id="Coils"/>
    </source>
</evidence>
<name>A0A2N9IRY3_FAGSY</name>
<protein>
    <submittedName>
        <fullName evidence="3">Uncharacterized protein</fullName>
    </submittedName>
</protein>
<keyword evidence="1" id="KW-0175">Coiled coil</keyword>
<reference evidence="3" key="1">
    <citation type="submission" date="2018-02" db="EMBL/GenBank/DDBJ databases">
        <authorList>
            <person name="Cohen D.B."/>
            <person name="Kent A.D."/>
        </authorList>
    </citation>
    <scope>NUCLEOTIDE SEQUENCE</scope>
</reference>